<feature type="compositionally biased region" description="Polar residues" evidence="1">
    <location>
        <begin position="83"/>
        <end position="99"/>
    </location>
</feature>
<dbReference type="Proteomes" id="UP000288725">
    <property type="component" value="Chromosome 4"/>
</dbReference>
<proteinExistence type="predicted"/>
<dbReference type="AlphaFoldDB" id="A0A444S7N6"/>
<evidence type="ECO:0000313" key="2">
    <source>
        <dbReference type="EMBL" id="RXG49422.1"/>
    </source>
</evidence>
<name>A0A444S7N6_VERDA</name>
<comment type="caution">
    <text evidence="2">The sequence shown here is derived from an EMBL/GenBank/DDBJ whole genome shotgun (WGS) entry which is preliminary data.</text>
</comment>
<reference evidence="2 3" key="1">
    <citation type="submission" date="2018-12" db="EMBL/GenBank/DDBJ databases">
        <title>Genome of Verticillium dahliae isolate Getta Getta.</title>
        <authorList>
            <person name="Gardiner D.M."/>
        </authorList>
    </citation>
    <scope>NUCLEOTIDE SEQUENCE [LARGE SCALE GENOMIC DNA]</scope>
    <source>
        <strain evidence="2 3">Getta Getta</strain>
    </source>
</reference>
<protein>
    <submittedName>
        <fullName evidence="2">Uncharacterized protein</fullName>
    </submittedName>
</protein>
<accession>A0A444S7N6</accession>
<evidence type="ECO:0000256" key="1">
    <source>
        <dbReference type="SAM" id="MobiDB-lite"/>
    </source>
</evidence>
<sequence length="99" mass="11046">MMARAFRFKAIQQYSCSLGQAPYIGTCPSPNGILSSRRSYELQIFLIPHQQLSPRSTFQDESQVEKEASSSPQAQEKKDASPIQINTSHITSTMTPPSR</sequence>
<feature type="region of interest" description="Disordered" evidence="1">
    <location>
        <begin position="53"/>
        <end position="99"/>
    </location>
</feature>
<evidence type="ECO:0000313" key="3">
    <source>
        <dbReference type="Proteomes" id="UP000288725"/>
    </source>
</evidence>
<dbReference type="EMBL" id="RSDZ01000014">
    <property type="protein sequence ID" value="RXG49422.1"/>
    <property type="molecule type" value="Genomic_DNA"/>
</dbReference>
<gene>
    <name evidence="2" type="ORF">VDGE_30197</name>
</gene>
<organism evidence="2 3">
    <name type="scientific">Verticillium dahliae</name>
    <name type="common">Verticillium wilt</name>
    <dbReference type="NCBI Taxonomy" id="27337"/>
    <lineage>
        <taxon>Eukaryota</taxon>
        <taxon>Fungi</taxon>
        <taxon>Dikarya</taxon>
        <taxon>Ascomycota</taxon>
        <taxon>Pezizomycotina</taxon>
        <taxon>Sordariomycetes</taxon>
        <taxon>Hypocreomycetidae</taxon>
        <taxon>Glomerellales</taxon>
        <taxon>Plectosphaerellaceae</taxon>
        <taxon>Verticillium</taxon>
    </lineage>
</organism>